<keyword evidence="1" id="KW-1133">Transmembrane helix</keyword>
<dbReference type="InterPro" id="IPR019277">
    <property type="entry name" value="DUF2304"/>
</dbReference>
<proteinExistence type="predicted"/>
<feature type="transmembrane region" description="Helical" evidence="1">
    <location>
        <begin position="70"/>
        <end position="90"/>
    </location>
</feature>
<name>A0A1F7RXQ7_9BACT</name>
<evidence type="ECO:0000313" key="2">
    <source>
        <dbReference type="EMBL" id="OGL46356.1"/>
    </source>
</evidence>
<feature type="transmembrane region" description="Helical" evidence="1">
    <location>
        <begin position="32"/>
        <end position="50"/>
    </location>
</feature>
<protein>
    <recommendedName>
        <fullName evidence="4">DUF2304 domain-containing protein</fullName>
    </recommendedName>
</protein>
<feature type="transmembrane region" description="Helical" evidence="1">
    <location>
        <begin position="6"/>
        <end position="25"/>
    </location>
</feature>
<keyword evidence="1" id="KW-0812">Transmembrane</keyword>
<evidence type="ECO:0000256" key="1">
    <source>
        <dbReference type="SAM" id="Phobius"/>
    </source>
</evidence>
<dbReference type="Proteomes" id="UP000179266">
    <property type="component" value="Unassembled WGS sequence"/>
</dbReference>
<sequence>MLSFKLQLVMIFLSFFIVGYIIHLIREEIIELKYSITWIFIGLILIVISIKPDIVTWIAQLLGIGLTVNALFLISLIFTLILMMVLVIAISKLSMKCSRLTQTIALLKDRISELEKKDNKIG</sequence>
<organism evidence="2 3">
    <name type="scientific">Candidatus Schekmanbacteria bacterium RBG_13_48_7</name>
    <dbReference type="NCBI Taxonomy" id="1817878"/>
    <lineage>
        <taxon>Bacteria</taxon>
        <taxon>Candidatus Schekmaniibacteriota</taxon>
    </lineage>
</organism>
<gene>
    <name evidence="2" type="ORF">A2161_07765</name>
</gene>
<comment type="caution">
    <text evidence="2">The sequence shown here is derived from an EMBL/GenBank/DDBJ whole genome shotgun (WGS) entry which is preliminary data.</text>
</comment>
<evidence type="ECO:0008006" key="4">
    <source>
        <dbReference type="Google" id="ProtNLM"/>
    </source>
</evidence>
<dbReference type="AlphaFoldDB" id="A0A1F7RXQ7"/>
<keyword evidence="1" id="KW-0472">Membrane</keyword>
<dbReference type="EMBL" id="MGDD01000131">
    <property type="protein sequence ID" value="OGL46356.1"/>
    <property type="molecule type" value="Genomic_DNA"/>
</dbReference>
<dbReference type="Pfam" id="PF10066">
    <property type="entry name" value="DUF2304"/>
    <property type="match status" value="1"/>
</dbReference>
<accession>A0A1F7RXQ7</accession>
<evidence type="ECO:0000313" key="3">
    <source>
        <dbReference type="Proteomes" id="UP000179266"/>
    </source>
</evidence>
<reference evidence="2 3" key="1">
    <citation type="journal article" date="2016" name="Nat. Commun.">
        <title>Thousands of microbial genomes shed light on interconnected biogeochemical processes in an aquifer system.</title>
        <authorList>
            <person name="Anantharaman K."/>
            <person name="Brown C.T."/>
            <person name="Hug L.A."/>
            <person name="Sharon I."/>
            <person name="Castelle C.J."/>
            <person name="Probst A.J."/>
            <person name="Thomas B.C."/>
            <person name="Singh A."/>
            <person name="Wilkins M.J."/>
            <person name="Karaoz U."/>
            <person name="Brodie E.L."/>
            <person name="Williams K.H."/>
            <person name="Hubbard S.S."/>
            <person name="Banfield J.F."/>
        </authorList>
    </citation>
    <scope>NUCLEOTIDE SEQUENCE [LARGE SCALE GENOMIC DNA]</scope>
</reference>